<dbReference type="InterPro" id="IPR023198">
    <property type="entry name" value="PGP-like_dom2"/>
</dbReference>
<gene>
    <name evidence="1" type="ORF">CAPTEDRAFT_156393</name>
</gene>
<dbReference type="Gene3D" id="1.10.150.240">
    <property type="entry name" value="Putative phosphatase, domain 2"/>
    <property type="match status" value="1"/>
</dbReference>
<dbReference type="PANTHER" id="PTHR43434">
    <property type="entry name" value="PHOSPHOGLYCOLATE PHOSPHATASE"/>
    <property type="match status" value="1"/>
</dbReference>
<dbReference type="Proteomes" id="UP000014760">
    <property type="component" value="Unassembled WGS sequence"/>
</dbReference>
<dbReference type="CDD" id="cd01427">
    <property type="entry name" value="HAD_like"/>
    <property type="match status" value="1"/>
</dbReference>
<dbReference type="SUPFAM" id="SSF56784">
    <property type="entry name" value="HAD-like"/>
    <property type="match status" value="1"/>
</dbReference>
<evidence type="ECO:0000313" key="3">
    <source>
        <dbReference type="Proteomes" id="UP000014760"/>
    </source>
</evidence>
<dbReference type="GO" id="GO:0006281">
    <property type="term" value="P:DNA repair"/>
    <property type="evidence" value="ECO:0007669"/>
    <property type="project" value="TreeGrafter"/>
</dbReference>
<accession>R7UA07</accession>
<name>R7UA07_CAPTE</name>
<dbReference type="Gene3D" id="3.40.50.1000">
    <property type="entry name" value="HAD superfamily/HAD-like"/>
    <property type="match status" value="1"/>
</dbReference>
<dbReference type="SFLD" id="SFLDS00003">
    <property type="entry name" value="Haloacid_Dehalogenase"/>
    <property type="match status" value="1"/>
</dbReference>
<evidence type="ECO:0000313" key="2">
    <source>
        <dbReference type="EnsemblMetazoa" id="CapteP156393"/>
    </source>
</evidence>
<dbReference type="Pfam" id="PF00702">
    <property type="entry name" value="Hydrolase"/>
    <property type="match status" value="1"/>
</dbReference>
<dbReference type="EnsemblMetazoa" id="CapteT156393">
    <property type="protein sequence ID" value="CapteP156393"/>
    <property type="gene ID" value="CapteG156393"/>
</dbReference>
<dbReference type="InterPro" id="IPR050155">
    <property type="entry name" value="HAD-like_hydrolase_sf"/>
</dbReference>
<dbReference type="HOGENOM" id="CLU_045011_16_0_1"/>
<reference evidence="2" key="3">
    <citation type="submission" date="2015-06" db="UniProtKB">
        <authorList>
            <consortium name="EnsemblMetazoa"/>
        </authorList>
    </citation>
    <scope>IDENTIFICATION</scope>
</reference>
<dbReference type="EMBL" id="KB306344">
    <property type="protein sequence ID" value="ELT99965.1"/>
    <property type="molecule type" value="Genomic_DNA"/>
</dbReference>
<proteinExistence type="predicted"/>
<dbReference type="InterPro" id="IPR036412">
    <property type="entry name" value="HAD-like_sf"/>
</dbReference>
<dbReference type="AlphaFoldDB" id="R7UA07"/>
<reference evidence="3" key="1">
    <citation type="submission" date="2012-12" db="EMBL/GenBank/DDBJ databases">
        <authorList>
            <person name="Hellsten U."/>
            <person name="Grimwood J."/>
            <person name="Chapman J.A."/>
            <person name="Shapiro H."/>
            <person name="Aerts A."/>
            <person name="Otillar R.P."/>
            <person name="Terry A.Y."/>
            <person name="Boore J.L."/>
            <person name="Simakov O."/>
            <person name="Marletaz F."/>
            <person name="Cho S.-J."/>
            <person name="Edsinger-Gonzales E."/>
            <person name="Havlak P."/>
            <person name="Kuo D.-H."/>
            <person name="Larsson T."/>
            <person name="Lv J."/>
            <person name="Arendt D."/>
            <person name="Savage R."/>
            <person name="Osoegawa K."/>
            <person name="de Jong P."/>
            <person name="Lindberg D.R."/>
            <person name="Seaver E.C."/>
            <person name="Weisblat D.A."/>
            <person name="Putnam N.H."/>
            <person name="Grigoriev I.V."/>
            <person name="Rokhsar D.S."/>
        </authorList>
    </citation>
    <scope>NUCLEOTIDE SEQUENCE</scope>
    <source>
        <strain evidence="3">I ESC-2004</strain>
    </source>
</reference>
<organism evidence="1">
    <name type="scientific">Capitella teleta</name>
    <name type="common">Polychaete worm</name>
    <dbReference type="NCBI Taxonomy" id="283909"/>
    <lineage>
        <taxon>Eukaryota</taxon>
        <taxon>Metazoa</taxon>
        <taxon>Spiralia</taxon>
        <taxon>Lophotrochozoa</taxon>
        <taxon>Annelida</taxon>
        <taxon>Polychaeta</taxon>
        <taxon>Sedentaria</taxon>
        <taxon>Scolecida</taxon>
        <taxon>Capitellidae</taxon>
        <taxon>Capitella</taxon>
    </lineage>
</organism>
<sequence length="317" mass="34902">MASLSLRISAQILRKTPATFMRNHQRVLFHGFGYTGTKQARIATKSSNSGDRTHSEDVTEMRTLQVPRISREEKERRPKLVIFDKYGTLLDFHRTWTPWLANVTKRLEEVSGLNVADKMLTELGFCKVSGRWKPGIFAEGTTIQNMDVIKKLLEDEGLTASESDAIVEKVWEHGDHSEENKDLKPLGDLTNIFQILHDNGIKVAVCTADSRQSTEQFLASLDATKYVDMLVCGDDPDAVPKPAAHNALKICEALGVAPEGVVMVGDTVADMGMGREAKLGATVAVLSGVGRVIDLEAQADLILHSIEDLLGHVLKKD</sequence>
<dbReference type="OMA" id="GDNNHDL"/>
<protein>
    <submittedName>
        <fullName evidence="1 2">Uncharacterized protein</fullName>
    </submittedName>
</protein>
<keyword evidence="3" id="KW-1185">Reference proteome</keyword>
<reference evidence="1 3" key="2">
    <citation type="journal article" date="2013" name="Nature">
        <title>Insights into bilaterian evolution from three spiralian genomes.</title>
        <authorList>
            <person name="Simakov O."/>
            <person name="Marletaz F."/>
            <person name="Cho S.J."/>
            <person name="Edsinger-Gonzales E."/>
            <person name="Havlak P."/>
            <person name="Hellsten U."/>
            <person name="Kuo D.H."/>
            <person name="Larsson T."/>
            <person name="Lv J."/>
            <person name="Arendt D."/>
            <person name="Savage R."/>
            <person name="Osoegawa K."/>
            <person name="de Jong P."/>
            <person name="Grimwood J."/>
            <person name="Chapman J.A."/>
            <person name="Shapiro H."/>
            <person name="Aerts A."/>
            <person name="Otillar R.P."/>
            <person name="Terry A.Y."/>
            <person name="Boore J.L."/>
            <person name="Grigoriev I.V."/>
            <person name="Lindberg D.R."/>
            <person name="Seaver E.C."/>
            <person name="Weisblat D.A."/>
            <person name="Putnam N.H."/>
            <person name="Rokhsar D.S."/>
        </authorList>
    </citation>
    <scope>NUCLEOTIDE SEQUENCE</scope>
    <source>
        <strain evidence="1 3">I ESC-2004</strain>
    </source>
</reference>
<dbReference type="PANTHER" id="PTHR43434:SF22">
    <property type="entry name" value="PHOSPHOGLYCOLATE PHOSPHATASE"/>
    <property type="match status" value="1"/>
</dbReference>
<dbReference type="GO" id="GO:0008967">
    <property type="term" value="F:phosphoglycolate phosphatase activity"/>
    <property type="evidence" value="ECO:0007669"/>
    <property type="project" value="TreeGrafter"/>
</dbReference>
<dbReference type="InterPro" id="IPR023214">
    <property type="entry name" value="HAD_sf"/>
</dbReference>
<dbReference type="OrthoDB" id="269227at2759"/>
<dbReference type="STRING" id="283909.R7UA07"/>
<dbReference type="EMBL" id="AMQN01009847">
    <property type="status" value="NOT_ANNOTATED_CDS"/>
    <property type="molecule type" value="Genomic_DNA"/>
</dbReference>
<evidence type="ECO:0000313" key="1">
    <source>
        <dbReference type="EMBL" id="ELT99965.1"/>
    </source>
</evidence>
<dbReference type="SFLD" id="SFLDG01129">
    <property type="entry name" value="C1.5:_HAD__Beta-PGM__Phosphata"/>
    <property type="match status" value="1"/>
</dbReference>